<comment type="caution">
    <text evidence="1">The sequence shown here is derived from an EMBL/GenBank/DDBJ whole genome shotgun (WGS) entry which is preliminary data.</text>
</comment>
<proteinExistence type="predicted"/>
<name>A0A814RIR1_9BILA</name>
<keyword evidence="3" id="KW-1185">Reference proteome</keyword>
<dbReference type="AlphaFoldDB" id="A0A814RIR1"/>
<sequence>MSKQVDVLLKSILPGTCSDLILNKNPKLKAKLYSPHFQGLATPIGEFYTTIPAFEYIYGIVCSIQGLPPAKFTVKSSELVHITYDLSKYLLFMTNKIPYGTSDREDQSNVVCRQLHLQLAFVDPNVHCKHVGRSGGGACTDKTAQSYYKRPDVLKCAYKRP</sequence>
<evidence type="ECO:0000313" key="3">
    <source>
        <dbReference type="Proteomes" id="UP000663829"/>
    </source>
</evidence>
<reference evidence="1" key="1">
    <citation type="submission" date="2021-02" db="EMBL/GenBank/DDBJ databases">
        <authorList>
            <person name="Nowell W R."/>
        </authorList>
    </citation>
    <scope>NUCLEOTIDE SEQUENCE</scope>
</reference>
<dbReference type="EMBL" id="CAJNOQ010006418">
    <property type="protein sequence ID" value="CAF1134445.1"/>
    <property type="molecule type" value="Genomic_DNA"/>
</dbReference>
<dbReference type="OrthoDB" id="10010954at2759"/>
<accession>A0A814RIR1</accession>
<protein>
    <submittedName>
        <fullName evidence="1">Uncharacterized protein</fullName>
    </submittedName>
</protein>
<evidence type="ECO:0000313" key="1">
    <source>
        <dbReference type="EMBL" id="CAF1134445.1"/>
    </source>
</evidence>
<gene>
    <name evidence="1" type="ORF">GPM918_LOCUS20365</name>
    <name evidence="2" type="ORF">SRO942_LOCUS20362</name>
</gene>
<dbReference type="Proteomes" id="UP000681722">
    <property type="component" value="Unassembled WGS sequence"/>
</dbReference>
<organism evidence="1 3">
    <name type="scientific">Didymodactylos carnosus</name>
    <dbReference type="NCBI Taxonomy" id="1234261"/>
    <lineage>
        <taxon>Eukaryota</taxon>
        <taxon>Metazoa</taxon>
        <taxon>Spiralia</taxon>
        <taxon>Gnathifera</taxon>
        <taxon>Rotifera</taxon>
        <taxon>Eurotatoria</taxon>
        <taxon>Bdelloidea</taxon>
        <taxon>Philodinida</taxon>
        <taxon>Philodinidae</taxon>
        <taxon>Didymodactylos</taxon>
    </lineage>
</organism>
<dbReference type="Proteomes" id="UP000663829">
    <property type="component" value="Unassembled WGS sequence"/>
</dbReference>
<dbReference type="EMBL" id="CAJOBC010006418">
    <property type="protein sequence ID" value="CAF3898219.1"/>
    <property type="molecule type" value="Genomic_DNA"/>
</dbReference>
<evidence type="ECO:0000313" key="2">
    <source>
        <dbReference type="EMBL" id="CAF3898219.1"/>
    </source>
</evidence>